<keyword evidence="5" id="KW-1185">Reference proteome</keyword>
<protein>
    <submittedName>
        <fullName evidence="4">DUF3048 domain-containing protein</fullName>
    </submittedName>
</protein>
<evidence type="ECO:0000259" key="2">
    <source>
        <dbReference type="Pfam" id="PF11258"/>
    </source>
</evidence>
<dbReference type="Proteomes" id="UP000248783">
    <property type="component" value="Unassembled WGS sequence"/>
</dbReference>
<evidence type="ECO:0000259" key="3">
    <source>
        <dbReference type="Pfam" id="PF17479"/>
    </source>
</evidence>
<organism evidence="4 5">
    <name type="scientific">Xylanimonas oleitrophica</name>
    <dbReference type="NCBI Taxonomy" id="2607479"/>
    <lineage>
        <taxon>Bacteria</taxon>
        <taxon>Bacillati</taxon>
        <taxon>Actinomycetota</taxon>
        <taxon>Actinomycetes</taxon>
        <taxon>Micrococcales</taxon>
        <taxon>Promicromonosporaceae</taxon>
        <taxon>Xylanimonas</taxon>
    </lineage>
</organism>
<dbReference type="Pfam" id="PF17479">
    <property type="entry name" value="DUF3048_C"/>
    <property type="match status" value="1"/>
</dbReference>
<reference evidence="4 5" key="1">
    <citation type="submission" date="2018-06" db="EMBL/GenBank/DDBJ databases">
        <title>Whole genome sequencing of a novel hydrocarbon degrading bacterial strain, PW21 isolated from oil contaminated produced water sample.</title>
        <authorList>
            <person name="Nagkirti P."/>
            <person name="Shaikh A."/>
            <person name="Gowdaman V."/>
            <person name="Engineer A.E."/>
            <person name="Dagar S."/>
            <person name="Dhakephalkar P.K."/>
        </authorList>
    </citation>
    <scope>NUCLEOTIDE SEQUENCE [LARGE SCALE GENOMIC DNA]</scope>
    <source>
        <strain evidence="4 5">PW21</strain>
    </source>
</reference>
<dbReference type="InterPro" id="IPR021416">
    <property type="entry name" value="DUF3048_N"/>
</dbReference>
<dbReference type="Pfam" id="PF11258">
    <property type="entry name" value="DUF3048"/>
    <property type="match status" value="1"/>
</dbReference>
<dbReference type="EMBL" id="QKWH01000015">
    <property type="protein sequence ID" value="PZR51828.1"/>
    <property type="molecule type" value="Genomic_DNA"/>
</dbReference>
<feature type="domain" description="DUF3048" evidence="2">
    <location>
        <begin position="67"/>
        <end position="203"/>
    </location>
</feature>
<feature type="domain" description="DUF3048" evidence="3">
    <location>
        <begin position="235"/>
        <end position="349"/>
    </location>
</feature>
<name>A0A2W5XQK0_9MICO</name>
<dbReference type="RefSeq" id="WP_111251980.1">
    <property type="nucleotide sequence ID" value="NZ_QKWH01000015.1"/>
</dbReference>
<dbReference type="AlphaFoldDB" id="A0A2W5XQK0"/>
<dbReference type="InterPro" id="IPR035328">
    <property type="entry name" value="DUF3048_C"/>
</dbReference>
<evidence type="ECO:0000313" key="4">
    <source>
        <dbReference type="EMBL" id="PZR51828.1"/>
    </source>
</evidence>
<keyword evidence="1" id="KW-0732">Signal</keyword>
<dbReference type="PROSITE" id="PS51257">
    <property type="entry name" value="PROKAR_LIPOPROTEIN"/>
    <property type="match status" value="1"/>
</dbReference>
<sequence>MTRRTAPAPRRTAALHAAAVTGALALALALAACSGGAAAVHATADPDVAARKGAPPAPQAEPSVWPLTGVPTDEVAQRPALAIKIENSREARPQTGLELADIVWEEVVEGGITRYVAVYHSQIPEAVEPVRSARPMDPAIVAPLGGILAYSGAQPQFIDAIEAAGVQSVIMDRGDAGFARDRARRAPHNVVGTPQAFLDQARGDRAVPPPAQFEYAAEVGQGTASATGTPAQRLDVSLSRAQRTVWDWDGEQGTYLRSDGSTPSVSTTGARHAARNVLLLSAEMVTTKWRDPAGSPVPETKIEGTGQGVLASGGKAVEVTWSKPSLGERIVLTGADGTEVRLDPGTTWVELVPRGSGSWTVG</sequence>
<gene>
    <name evidence="4" type="ORF">DNL40_14530</name>
</gene>
<accession>A0A2W5XQK0</accession>
<dbReference type="SUPFAM" id="SSF159774">
    <property type="entry name" value="YerB-like"/>
    <property type="match status" value="1"/>
</dbReference>
<dbReference type="InterPro" id="IPR023158">
    <property type="entry name" value="YerB-like_sf"/>
</dbReference>
<comment type="caution">
    <text evidence="4">The sequence shown here is derived from an EMBL/GenBank/DDBJ whole genome shotgun (WGS) entry which is preliminary data.</text>
</comment>
<evidence type="ECO:0000313" key="5">
    <source>
        <dbReference type="Proteomes" id="UP000248783"/>
    </source>
</evidence>
<dbReference type="Gene3D" id="3.50.90.10">
    <property type="entry name" value="YerB-like"/>
    <property type="match status" value="1"/>
</dbReference>
<evidence type="ECO:0000256" key="1">
    <source>
        <dbReference type="SAM" id="SignalP"/>
    </source>
</evidence>
<feature type="signal peptide" evidence="1">
    <location>
        <begin position="1"/>
        <end position="39"/>
    </location>
</feature>
<feature type="chain" id="PRO_5016062563" evidence="1">
    <location>
        <begin position="40"/>
        <end position="362"/>
    </location>
</feature>
<proteinExistence type="predicted"/>